<dbReference type="RefSeq" id="WP_165141541.1">
    <property type="nucleotide sequence ID" value="NZ_JAALLT010000003.1"/>
</dbReference>
<proteinExistence type="inferred from homology"/>
<evidence type="ECO:0000256" key="7">
    <source>
        <dbReference type="SAM" id="Phobius"/>
    </source>
</evidence>
<dbReference type="PROSITE" id="PS50156">
    <property type="entry name" value="SSD"/>
    <property type="match status" value="1"/>
</dbReference>
<dbReference type="InterPro" id="IPR004869">
    <property type="entry name" value="MMPL_dom"/>
</dbReference>
<evidence type="ECO:0000256" key="6">
    <source>
        <dbReference type="ARBA" id="ARBA00023136"/>
    </source>
</evidence>
<protein>
    <submittedName>
        <fullName evidence="9">MMPL family transporter</fullName>
    </submittedName>
</protein>
<keyword evidence="4 7" id="KW-0812">Transmembrane</keyword>
<feature type="transmembrane region" description="Helical" evidence="7">
    <location>
        <begin position="300"/>
        <end position="322"/>
    </location>
</feature>
<feature type="transmembrane region" description="Helical" evidence="7">
    <location>
        <begin position="684"/>
        <end position="701"/>
    </location>
</feature>
<sequence>MNRFFESLRPFIRGVVNRAWLVLFIAALFAAAGGYYASFLKIDTDFSKLIPEDYPSYQALERVRNTVGGEGSDLAVGIVSPSFEANKAFAEELIPKALKLKGEGYNKPYLRTVEYERDTQFMEENALYFATDKELDDIKDYLQDEIEQAKLEANPFYTDFSEEDESTNESGVTIGELDSVYQQLVGKEYPISDDSTTMTLRFFPEGSQTNISFINNLYEDFEELLATMEPSMYHPEMEITLAGRLMRRSIQVEAIRGDVAKTFGVGASAVILLVIFYFLYKSYSARAGSRFSWKILITELARMPVLALVITIPLLMSLAWTFGMAYLMVGNLNIMTSTLALLLFGLGVDFGVHFYGRYSEERGMDKSIIDAAEISFLSTGQAVAVGALTTSTALLVLTFADFKGFSEFGLIAGIGILFAVVAMIVVMPALLSIFEKYGLLNLNKAGGFEGEATVRNKRMPAAKSILMVSVLAVVASLIMLPTVSFEYNFSKLEPKYPEYEAKDDIVDRVSSSRMGSNPAYIVVDTPEEAVKVAEAVREKARKDTISPTIKQVQTLQERFPLQKEEKQNRLENIAEIRELLNSQYLSNENSEELTRLRRAAQTREPISPEQVPDYLKDTFTTQSGEIGMFVMIYPSVGLSDGRKSIAFADDVGTINTDDGEVYHAGSTSLIAAEMLRLMQEESPYMVVAVFIIVALIMVLYFRSLKWAALALIPLVVGLLWMLLSVELFGPRLNFFNLVVLPAMLGIGNDDGIHLVHRYRERGKGSMMKVLRSTGEHCTIASLTTMIGFFGLLFSFHPGLRSIGQLAVIGAVTTLMAALLFLPALIQWIEDLGAKKQAEGKS</sequence>
<evidence type="ECO:0000256" key="5">
    <source>
        <dbReference type="ARBA" id="ARBA00022989"/>
    </source>
</evidence>
<feature type="transmembrane region" description="Helical" evidence="7">
    <location>
        <begin position="411"/>
        <end position="434"/>
    </location>
</feature>
<feature type="transmembrane region" description="Helical" evidence="7">
    <location>
        <begin position="20"/>
        <end position="39"/>
    </location>
</feature>
<accession>A0A6M1SNY5</accession>
<evidence type="ECO:0000313" key="9">
    <source>
        <dbReference type="EMBL" id="NGP76789.1"/>
    </source>
</evidence>
<dbReference type="AlphaFoldDB" id="A0A6M1SNY5"/>
<evidence type="ECO:0000256" key="4">
    <source>
        <dbReference type="ARBA" id="ARBA00022692"/>
    </source>
</evidence>
<evidence type="ECO:0000256" key="1">
    <source>
        <dbReference type="ARBA" id="ARBA00004651"/>
    </source>
</evidence>
<evidence type="ECO:0000313" key="10">
    <source>
        <dbReference type="Proteomes" id="UP000473278"/>
    </source>
</evidence>
<evidence type="ECO:0000256" key="2">
    <source>
        <dbReference type="ARBA" id="ARBA00010157"/>
    </source>
</evidence>
<feature type="transmembrane region" description="Helical" evidence="7">
    <location>
        <begin position="708"/>
        <end position="728"/>
    </location>
</feature>
<comment type="similarity">
    <text evidence="2">Belongs to the resistance-nodulation-cell division (RND) (TC 2.A.6) family. MmpL subfamily.</text>
</comment>
<keyword evidence="10" id="KW-1185">Reference proteome</keyword>
<feature type="transmembrane region" description="Helical" evidence="7">
    <location>
        <begin position="776"/>
        <end position="796"/>
    </location>
</feature>
<dbReference type="InterPro" id="IPR000731">
    <property type="entry name" value="SSD"/>
</dbReference>
<keyword evidence="6 7" id="KW-0472">Membrane</keyword>
<dbReference type="Proteomes" id="UP000473278">
    <property type="component" value="Unassembled WGS sequence"/>
</dbReference>
<dbReference type="Gene3D" id="1.20.1640.10">
    <property type="entry name" value="Multidrug efflux transporter AcrB transmembrane domain"/>
    <property type="match status" value="2"/>
</dbReference>
<dbReference type="Pfam" id="PF03176">
    <property type="entry name" value="MMPL"/>
    <property type="match status" value="2"/>
</dbReference>
<feature type="transmembrane region" description="Helical" evidence="7">
    <location>
        <begin position="465"/>
        <end position="485"/>
    </location>
</feature>
<dbReference type="PANTHER" id="PTHR33406">
    <property type="entry name" value="MEMBRANE PROTEIN MJ1562-RELATED"/>
    <property type="match status" value="1"/>
</dbReference>
<dbReference type="GO" id="GO:0005886">
    <property type="term" value="C:plasma membrane"/>
    <property type="evidence" value="ECO:0007669"/>
    <property type="project" value="UniProtKB-SubCell"/>
</dbReference>
<evidence type="ECO:0000256" key="3">
    <source>
        <dbReference type="ARBA" id="ARBA00022475"/>
    </source>
</evidence>
<dbReference type="SUPFAM" id="SSF82866">
    <property type="entry name" value="Multidrug efflux transporter AcrB transmembrane domain"/>
    <property type="match status" value="2"/>
</dbReference>
<organism evidence="9 10">
    <name type="scientific">Halalkalibaculum roseum</name>
    <dbReference type="NCBI Taxonomy" id="2709311"/>
    <lineage>
        <taxon>Bacteria</taxon>
        <taxon>Pseudomonadati</taxon>
        <taxon>Balneolota</taxon>
        <taxon>Balneolia</taxon>
        <taxon>Balneolales</taxon>
        <taxon>Balneolaceae</taxon>
        <taxon>Halalkalibaculum</taxon>
    </lineage>
</organism>
<dbReference type="PANTHER" id="PTHR33406:SF6">
    <property type="entry name" value="MEMBRANE PROTEIN YDGH-RELATED"/>
    <property type="match status" value="1"/>
</dbReference>
<evidence type="ECO:0000259" key="8">
    <source>
        <dbReference type="PROSITE" id="PS50156"/>
    </source>
</evidence>
<feature type="transmembrane region" description="Helical" evidence="7">
    <location>
        <begin position="376"/>
        <end position="399"/>
    </location>
</feature>
<name>A0A6M1SNY5_9BACT</name>
<gene>
    <name evidence="9" type="ORF">G3570_09105</name>
</gene>
<feature type="transmembrane region" description="Helical" evidence="7">
    <location>
        <begin position="263"/>
        <end position="280"/>
    </location>
</feature>
<feature type="transmembrane region" description="Helical" evidence="7">
    <location>
        <begin position="802"/>
        <end position="825"/>
    </location>
</feature>
<keyword evidence="5 7" id="KW-1133">Transmembrane helix</keyword>
<comment type="caution">
    <text evidence="9">The sequence shown here is derived from an EMBL/GenBank/DDBJ whole genome shotgun (WGS) entry which is preliminary data.</text>
</comment>
<dbReference type="EMBL" id="JAALLT010000003">
    <property type="protein sequence ID" value="NGP76789.1"/>
    <property type="molecule type" value="Genomic_DNA"/>
</dbReference>
<feature type="transmembrane region" description="Helical" evidence="7">
    <location>
        <begin position="334"/>
        <end position="355"/>
    </location>
</feature>
<comment type="subcellular location">
    <subcellularLocation>
        <location evidence="1">Cell membrane</location>
        <topology evidence="1">Multi-pass membrane protein</topology>
    </subcellularLocation>
</comment>
<feature type="domain" description="SSD" evidence="8">
    <location>
        <begin position="269"/>
        <end position="433"/>
    </location>
</feature>
<dbReference type="InterPro" id="IPR050545">
    <property type="entry name" value="Mycobact_MmpL"/>
</dbReference>
<keyword evidence="3" id="KW-1003">Cell membrane</keyword>
<reference evidence="9 10" key="1">
    <citation type="submission" date="2020-02" db="EMBL/GenBank/DDBJ databases">
        <title>Balneolaceae bacterium YR4-1, complete genome.</title>
        <authorList>
            <person name="Li Y."/>
            <person name="Wu S."/>
        </authorList>
    </citation>
    <scope>NUCLEOTIDE SEQUENCE [LARGE SCALE GENOMIC DNA]</scope>
    <source>
        <strain evidence="9 10">YR4-1</strain>
    </source>
</reference>